<keyword evidence="1" id="KW-1133">Transmembrane helix</keyword>
<accession>A0A8X8G9D9</accession>
<feature type="transmembrane region" description="Helical" evidence="1">
    <location>
        <begin position="109"/>
        <end position="128"/>
    </location>
</feature>
<dbReference type="RefSeq" id="WP_215890534.1">
    <property type="nucleotide sequence ID" value="NZ_JABBHS010000191.1"/>
</dbReference>
<dbReference type="InterPro" id="IPR022266">
    <property type="entry name" value="DtrJ-like"/>
</dbReference>
<proteinExistence type="predicted"/>
<evidence type="ECO:0000313" key="3">
    <source>
        <dbReference type="Proteomes" id="UP000887300"/>
    </source>
</evidence>
<reference evidence="2" key="1">
    <citation type="journal article" date="2021" name="ISME J.">
        <title>Genomic evolution of the class Acidithiobacillia: deep-branching Proteobacteria living in extreme acidic conditions.</title>
        <authorList>
            <person name="Moya-Beltran A."/>
            <person name="Beard S."/>
            <person name="Rojas-Villalobos C."/>
            <person name="Issotta F."/>
            <person name="Gallardo Y."/>
            <person name="Ulloa R."/>
            <person name="Giaveno A."/>
            <person name="Degli Esposti M."/>
            <person name="Johnson D.B."/>
            <person name="Quatrini R."/>
        </authorList>
    </citation>
    <scope>NUCLEOTIDE SEQUENCE</scope>
    <source>
        <strain evidence="2">DSM 583</strain>
    </source>
</reference>
<keyword evidence="1" id="KW-0812">Transmembrane</keyword>
<organism evidence="2 3">
    <name type="scientific">Acidithiobacillus ferridurans</name>
    <dbReference type="NCBI Taxonomy" id="1232575"/>
    <lineage>
        <taxon>Bacteria</taxon>
        <taxon>Pseudomonadati</taxon>
        <taxon>Pseudomonadota</taxon>
        <taxon>Acidithiobacillia</taxon>
        <taxon>Acidithiobacillales</taxon>
        <taxon>Acidithiobacillaceae</taxon>
        <taxon>Acidithiobacillus</taxon>
    </lineage>
</organism>
<feature type="transmembrane region" description="Helical" evidence="1">
    <location>
        <begin position="134"/>
        <end position="153"/>
    </location>
</feature>
<comment type="caution">
    <text evidence="2">The sequence shown here is derived from an EMBL/GenBank/DDBJ whole genome shotgun (WGS) entry which is preliminary data.</text>
</comment>
<protein>
    <submittedName>
        <fullName evidence="2">DUF4400 domain-containing protein</fullName>
    </submittedName>
</protein>
<gene>
    <name evidence="2" type="ORF">HF568_06195</name>
</gene>
<dbReference type="Proteomes" id="UP000887300">
    <property type="component" value="Unassembled WGS sequence"/>
</dbReference>
<evidence type="ECO:0000313" key="2">
    <source>
        <dbReference type="EMBL" id="MBU2722803.1"/>
    </source>
</evidence>
<dbReference type="AlphaFoldDB" id="A0A8X8G9D9"/>
<sequence>MAAAHRRRRGVMASFLEEERKVYRFLVGLVLLEFVIILILGTGIPLQAFQHEQARLVSEEFGSITATSIARLTSSMVNTLFIHTGIYRKTVPAVPTVHQMAGLTVLQRAVLLLHSRILAVWGMIWIAIYRSFIWLAWVPVILPFIIAAGWDGLMGRKIGQYQFSFQSAQRHFAGNRATKTLFAALGLLFFFPFPFPPLLIPVWGVLVAGSLRLWFRWLPKRI</sequence>
<evidence type="ECO:0000256" key="1">
    <source>
        <dbReference type="SAM" id="Phobius"/>
    </source>
</evidence>
<dbReference type="Pfam" id="PF14348">
    <property type="entry name" value="DtrJ-like"/>
    <property type="match status" value="1"/>
</dbReference>
<dbReference type="EMBL" id="JABBHS010000191">
    <property type="protein sequence ID" value="MBU2722803.1"/>
    <property type="molecule type" value="Genomic_DNA"/>
</dbReference>
<feature type="transmembrane region" description="Helical" evidence="1">
    <location>
        <begin position="61"/>
        <end position="82"/>
    </location>
</feature>
<name>A0A8X8G9D9_ACIFI</name>
<feature type="transmembrane region" description="Helical" evidence="1">
    <location>
        <begin position="21"/>
        <end position="41"/>
    </location>
</feature>
<keyword evidence="1" id="KW-0472">Membrane</keyword>